<dbReference type="KEGG" id="lug:FPZ22_03895"/>
<dbReference type="SUPFAM" id="SSF54523">
    <property type="entry name" value="Pili subunits"/>
    <property type="match status" value="1"/>
</dbReference>
<dbReference type="GO" id="GO:0015628">
    <property type="term" value="P:protein secretion by the type II secretion system"/>
    <property type="evidence" value="ECO:0007669"/>
    <property type="project" value="InterPro"/>
</dbReference>
<dbReference type="InterPro" id="IPR045584">
    <property type="entry name" value="Pilin-like"/>
</dbReference>
<name>A0A518N7E9_9GAMM</name>
<evidence type="ECO:0000256" key="6">
    <source>
        <dbReference type="ARBA" id="ARBA00022692"/>
    </source>
</evidence>
<dbReference type="InterPro" id="IPR012902">
    <property type="entry name" value="N_methyl_site"/>
</dbReference>
<dbReference type="OrthoDB" id="2313614at2"/>
<comment type="similarity">
    <text evidence="9">Belongs to the GSP H family.</text>
</comment>
<dbReference type="Gene3D" id="3.55.40.10">
    <property type="entry name" value="minor pseudopilin epsh domain"/>
    <property type="match status" value="1"/>
</dbReference>
<dbReference type="GO" id="GO:0005886">
    <property type="term" value="C:plasma membrane"/>
    <property type="evidence" value="ECO:0007669"/>
    <property type="project" value="UniProtKB-SubCell"/>
</dbReference>
<evidence type="ECO:0000256" key="7">
    <source>
        <dbReference type="ARBA" id="ARBA00022989"/>
    </source>
</evidence>
<dbReference type="Proteomes" id="UP000316584">
    <property type="component" value="Chromosome"/>
</dbReference>
<keyword evidence="4" id="KW-0488">Methylation</keyword>
<dbReference type="NCBIfam" id="TIGR02532">
    <property type="entry name" value="IV_pilin_GFxxxE"/>
    <property type="match status" value="1"/>
</dbReference>
<evidence type="ECO:0000256" key="5">
    <source>
        <dbReference type="ARBA" id="ARBA00022519"/>
    </source>
</evidence>
<sequence>MQNHAGMNTHELQRGFTLVELVTAIAILAVLVALAAPSAVQAWNQAAAQRAYHAMSSSLALARVQAVSRGHAVTVCPSLNGTSCIVGGTDWSQGWIVYLDPSRSPQPKSTSDVIEMVPDLAPEISLRTSAGRHRIRYQPSGWAAGSNLRLTLCIRSTGVMHGSILLSNAGRTRVERAAAETSCSA</sequence>
<evidence type="ECO:0000256" key="10">
    <source>
        <dbReference type="ARBA" id="ARBA00030775"/>
    </source>
</evidence>
<dbReference type="GO" id="GO:0015627">
    <property type="term" value="C:type II protein secretion system complex"/>
    <property type="evidence" value="ECO:0007669"/>
    <property type="project" value="InterPro"/>
</dbReference>
<evidence type="ECO:0000256" key="2">
    <source>
        <dbReference type="ARBA" id="ARBA00021549"/>
    </source>
</evidence>
<evidence type="ECO:0000256" key="8">
    <source>
        <dbReference type="ARBA" id="ARBA00023136"/>
    </source>
</evidence>
<keyword evidence="5" id="KW-0997">Cell inner membrane</keyword>
<protein>
    <recommendedName>
        <fullName evidence="2">Type II secretion system protein H</fullName>
    </recommendedName>
    <alternativeName>
        <fullName evidence="10">General secretion pathway protein H</fullName>
    </alternativeName>
</protein>
<keyword evidence="13" id="KW-1185">Reference proteome</keyword>
<feature type="domain" description="General secretion pathway GspH" evidence="11">
    <location>
        <begin position="54"/>
        <end position="170"/>
    </location>
</feature>
<comment type="subcellular location">
    <subcellularLocation>
        <location evidence="1">Cell inner membrane</location>
        <topology evidence="1">Single-pass membrane protein</topology>
    </subcellularLocation>
</comment>
<keyword evidence="3" id="KW-1003">Cell membrane</keyword>
<evidence type="ECO:0000256" key="4">
    <source>
        <dbReference type="ARBA" id="ARBA00022481"/>
    </source>
</evidence>
<dbReference type="Pfam" id="PF12019">
    <property type="entry name" value="GspH"/>
    <property type="match status" value="1"/>
</dbReference>
<dbReference type="InterPro" id="IPR022346">
    <property type="entry name" value="T2SS_GspH"/>
</dbReference>
<dbReference type="EMBL" id="CP042218">
    <property type="protein sequence ID" value="QDW67830.1"/>
    <property type="molecule type" value="Genomic_DNA"/>
</dbReference>
<evidence type="ECO:0000313" key="12">
    <source>
        <dbReference type="EMBL" id="QDW67830.1"/>
    </source>
</evidence>
<keyword evidence="8" id="KW-0472">Membrane</keyword>
<proteinExistence type="inferred from homology"/>
<evidence type="ECO:0000259" key="11">
    <source>
        <dbReference type="Pfam" id="PF12019"/>
    </source>
</evidence>
<reference evidence="12 13" key="1">
    <citation type="submission" date="2019-07" db="EMBL/GenBank/DDBJ databases">
        <title>Full genome sequence of Luteimonas sp. Gr-4.</title>
        <authorList>
            <person name="Im W.-T."/>
        </authorList>
    </citation>
    <scope>NUCLEOTIDE SEQUENCE [LARGE SCALE GENOMIC DNA]</scope>
    <source>
        <strain evidence="12 13">Gr-4</strain>
    </source>
</reference>
<keyword evidence="6" id="KW-0812">Transmembrane</keyword>
<accession>A0A518N7E9</accession>
<evidence type="ECO:0000256" key="3">
    <source>
        <dbReference type="ARBA" id="ARBA00022475"/>
    </source>
</evidence>
<dbReference type="Pfam" id="PF07963">
    <property type="entry name" value="N_methyl"/>
    <property type="match status" value="1"/>
</dbReference>
<keyword evidence="7" id="KW-1133">Transmembrane helix</keyword>
<dbReference type="AlphaFoldDB" id="A0A518N7E9"/>
<gene>
    <name evidence="12" type="ORF">FPZ22_03895</name>
</gene>
<organism evidence="12 13">
    <name type="scientific">Luteimonas granuli</name>
    <dbReference type="NCBI Taxonomy" id="1176533"/>
    <lineage>
        <taxon>Bacteria</taxon>
        <taxon>Pseudomonadati</taxon>
        <taxon>Pseudomonadota</taxon>
        <taxon>Gammaproteobacteria</taxon>
        <taxon>Lysobacterales</taxon>
        <taxon>Lysobacteraceae</taxon>
        <taxon>Luteimonas</taxon>
    </lineage>
</organism>
<evidence type="ECO:0000313" key="13">
    <source>
        <dbReference type="Proteomes" id="UP000316584"/>
    </source>
</evidence>
<evidence type="ECO:0000256" key="1">
    <source>
        <dbReference type="ARBA" id="ARBA00004377"/>
    </source>
</evidence>
<evidence type="ECO:0000256" key="9">
    <source>
        <dbReference type="ARBA" id="ARBA00025772"/>
    </source>
</evidence>
<dbReference type="PROSITE" id="PS00409">
    <property type="entry name" value="PROKAR_NTER_METHYL"/>
    <property type="match status" value="1"/>
</dbReference>